<organism evidence="1 2">
    <name type="scientific">Mycena metata</name>
    <dbReference type="NCBI Taxonomy" id="1033252"/>
    <lineage>
        <taxon>Eukaryota</taxon>
        <taxon>Fungi</taxon>
        <taxon>Dikarya</taxon>
        <taxon>Basidiomycota</taxon>
        <taxon>Agaricomycotina</taxon>
        <taxon>Agaricomycetes</taxon>
        <taxon>Agaricomycetidae</taxon>
        <taxon>Agaricales</taxon>
        <taxon>Marasmiineae</taxon>
        <taxon>Mycenaceae</taxon>
        <taxon>Mycena</taxon>
    </lineage>
</organism>
<proteinExistence type="predicted"/>
<comment type="caution">
    <text evidence="1">The sequence shown here is derived from an EMBL/GenBank/DDBJ whole genome shotgun (WGS) entry which is preliminary data.</text>
</comment>
<reference evidence="1" key="1">
    <citation type="submission" date="2023-03" db="EMBL/GenBank/DDBJ databases">
        <title>Massive genome expansion in bonnet fungi (Mycena s.s.) driven by repeated elements and novel gene families across ecological guilds.</title>
        <authorList>
            <consortium name="Lawrence Berkeley National Laboratory"/>
            <person name="Harder C.B."/>
            <person name="Miyauchi S."/>
            <person name="Viragh M."/>
            <person name="Kuo A."/>
            <person name="Thoen E."/>
            <person name="Andreopoulos B."/>
            <person name="Lu D."/>
            <person name="Skrede I."/>
            <person name="Drula E."/>
            <person name="Henrissat B."/>
            <person name="Morin E."/>
            <person name="Kohler A."/>
            <person name="Barry K."/>
            <person name="LaButti K."/>
            <person name="Morin E."/>
            <person name="Salamov A."/>
            <person name="Lipzen A."/>
            <person name="Mereny Z."/>
            <person name="Hegedus B."/>
            <person name="Baldrian P."/>
            <person name="Stursova M."/>
            <person name="Weitz H."/>
            <person name="Taylor A."/>
            <person name="Grigoriev I.V."/>
            <person name="Nagy L.G."/>
            <person name="Martin F."/>
            <person name="Kauserud H."/>
        </authorList>
    </citation>
    <scope>NUCLEOTIDE SEQUENCE</scope>
    <source>
        <strain evidence="1">CBHHK182m</strain>
    </source>
</reference>
<accession>A0AAD7JPJ6</accession>
<dbReference type="EMBL" id="JARKIB010000018">
    <property type="protein sequence ID" value="KAJ7769290.1"/>
    <property type="molecule type" value="Genomic_DNA"/>
</dbReference>
<dbReference type="Proteomes" id="UP001215598">
    <property type="component" value="Unassembled WGS sequence"/>
</dbReference>
<gene>
    <name evidence="1" type="ORF">B0H16DRAFT_1452495</name>
</gene>
<dbReference type="AlphaFoldDB" id="A0AAD7JPJ6"/>
<evidence type="ECO:0000313" key="1">
    <source>
        <dbReference type="EMBL" id="KAJ7769290.1"/>
    </source>
</evidence>
<name>A0AAD7JPJ6_9AGAR</name>
<sequence length="226" mass="25842">MQLISLIYQPSSHILQNGRALLAHHILTNKLNARESSLSFKSEKAEIEPRNKLDHAAHSPDLSTIQIAFQYSSKFNDKERNPEVPRTAEINLDGRLLSNSVWYTGASSRAPGYLIRVNQVNRINIKSNEGQEGGRTLFSVQNLELQTLSSALRTECAKWMGGMCEEGRKVPAMIHCEVQIQLEPHIGQRVVFWSEGYTEKKTNPRNTYQDFEWSHNILQWREIPEA</sequence>
<evidence type="ECO:0000313" key="2">
    <source>
        <dbReference type="Proteomes" id="UP001215598"/>
    </source>
</evidence>
<protein>
    <submittedName>
        <fullName evidence="1">Uncharacterized protein</fullName>
    </submittedName>
</protein>
<keyword evidence="2" id="KW-1185">Reference proteome</keyword>